<reference evidence="1 2" key="1">
    <citation type="submission" date="2024-02" db="EMBL/GenBank/DDBJ databases">
        <authorList>
            <person name="Chen Y."/>
            <person name="Shah S."/>
            <person name="Dougan E. K."/>
            <person name="Thang M."/>
            <person name="Chan C."/>
        </authorList>
    </citation>
    <scope>NUCLEOTIDE SEQUENCE [LARGE SCALE GENOMIC DNA]</scope>
</reference>
<keyword evidence="2" id="KW-1185">Reference proteome</keyword>
<name>A0ABP0J1J1_9DINO</name>
<evidence type="ECO:0000313" key="1">
    <source>
        <dbReference type="EMBL" id="CAK9008188.1"/>
    </source>
</evidence>
<sequence length="275" mass="29646">MALSDSVRNEASQIIAANEPVNSKVVQLNELWLKNGLASFQTVSCCKMLVHPSNRGGAMLNGHDVLAKGEKLMSQGFRKDLLESSSVAFGLSSNVAKRQQQINANMSLVQQFPGTLAPLQGDELYLSVGASHSTSFLKSKKIGRIPSGNEPLKQILEDGWKWLVLAECLEDAFPTLPLLYSAALNSSNTAQVAATELECLATISKYIQLGKTLEAAVAEIAIGETQCKEYLDVIARQTLHRGAADATGIILGCLQQDIWRKCIAGRGIHEIGDPL</sequence>
<proteinExistence type="predicted"/>
<accession>A0ABP0J1J1</accession>
<protein>
    <submittedName>
        <fullName evidence="1">Uncharacterized protein</fullName>
    </submittedName>
</protein>
<dbReference type="Proteomes" id="UP001642464">
    <property type="component" value="Unassembled WGS sequence"/>
</dbReference>
<evidence type="ECO:0000313" key="2">
    <source>
        <dbReference type="Proteomes" id="UP001642464"/>
    </source>
</evidence>
<dbReference type="EMBL" id="CAXAMM010005671">
    <property type="protein sequence ID" value="CAK9008188.1"/>
    <property type="molecule type" value="Genomic_DNA"/>
</dbReference>
<comment type="caution">
    <text evidence="1">The sequence shown here is derived from an EMBL/GenBank/DDBJ whole genome shotgun (WGS) entry which is preliminary data.</text>
</comment>
<gene>
    <name evidence="1" type="ORF">SCF082_LOCUS9761</name>
</gene>
<organism evidence="1 2">
    <name type="scientific">Durusdinium trenchii</name>
    <dbReference type="NCBI Taxonomy" id="1381693"/>
    <lineage>
        <taxon>Eukaryota</taxon>
        <taxon>Sar</taxon>
        <taxon>Alveolata</taxon>
        <taxon>Dinophyceae</taxon>
        <taxon>Suessiales</taxon>
        <taxon>Symbiodiniaceae</taxon>
        <taxon>Durusdinium</taxon>
    </lineage>
</organism>